<evidence type="ECO:0000256" key="3">
    <source>
        <dbReference type="ARBA" id="ARBA00023163"/>
    </source>
</evidence>
<keyword evidence="3" id="KW-0804">Transcription</keyword>
<dbReference type="InterPro" id="IPR046335">
    <property type="entry name" value="LacI/GalR-like_sensor"/>
</dbReference>
<dbReference type="AlphaFoldDB" id="A0A558HKA9"/>
<evidence type="ECO:0000313" key="7">
    <source>
        <dbReference type="Proteomes" id="UP000319941"/>
    </source>
</evidence>
<dbReference type="Proteomes" id="UP000319941">
    <property type="component" value="Unassembled WGS sequence"/>
</dbReference>
<dbReference type="Pfam" id="PF00356">
    <property type="entry name" value="LacI"/>
    <property type="match status" value="1"/>
</dbReference>
<keyword evidence="1" id="KW-0805">Transcription regulation</keyword>
<dbReference type="STRING" id="553385.GCA_000591415_03190"/>
<dbReference type="GO" id="GO:0003700">
    <property type="term" value="F:DNA-binding transcription factor activity"/>
    <property type="evidence" value="ECO:0007669"/>
    <property type="project" value="TreeGrafter"/>
</dbReference>
<dbReference type="SMART" id="SM00354">
    <property type="entry name" value="HTH_LACI"/>
    <property type="match status" value="1"/>
</dbReference>
<reference evidence="6 7" key="1">
    <citation type="submission" date="2019-07" db="EMBL/GenBank/DDBJ databases">
        <title>Diversity of Bacteria from Kongsfjorden, Arctic.</title>
        <authorList>
            <person name="Yu Y."/>
        </authorList>
    </citation>
    <scope>NUCLEOTIDE SEQUENCE [LARGE SCALE GENOMIC DNA]</scope>
    <source>
        <strain evidence="6 7">SM1923</strain>
    </source>
</reference>
<dbReference type="OrthoDB" id="5681588at2"/>
<dbReference type="PANTHER" id="PTHR30146:SF109">
    <property type="entry name" value="HTH-TYPE TRANSCRIPTIONAL REGULATOR GALS"/>
    <property type="match status" value="1"/>
</dbReference>
<dbReference type="Gene3D" id="1.10.260.40">
    <property type="entry name" value="lambda repressor-like DNA-binding domains"/>
    <property type="match status" value="1"/>
</dbReference>
<dbReference type="PROSITE" id="PS51063">
    <property type="entry name" value="HTH_CRP_2"/>
    <property type="match status" value="1"/>
</dbReference>
<feature type="domain" description="HTH lacI-type" evidence="4">
    <location>
        <begin position="5"/>
        <end position="59"/>
    </location>
</feature>
<dbReference type="PROSITE" id="PS50932">
    <property type="entry name" value="HTH_LACI_2"/>
    <property type="match status" value="1"/>
</dbReference>
<gene>
    <name evidence="6" type="ORF">FQP86_10610</name>
</gene>
<dbReference type="EMBL" id="VNFH01000007">
    <property type="protein sequence ID" value="TVU69566.1"/>
    <property type="molecule type" value="Genomic_DNA"/>
</dbReference>
<evidence type="ECO:0000256" key="2">
    <source>
        <dbReference type="ARBA" id="ARBA00023125"/>
    </source>
</evidence>
<dbReference type="InterPro" id="IPR010982">
    <property type="entry name" value="Lambda_DNA-bd_dom_sf"/>
</dbReference>
<dbReference type="Pfam" id="PF13377">
    <property type="entry name" value="Peripla_BP_3"/>
    <property type="match status" value="1"/>
</dbReference>
<dbReference type="SUPFAM" id="SSF53822">
    <property type="entry name" value="Periplasmic binding protein-like I"/>
    <property type="match status" value="1"/>
</dbReference>
<evidence type="ECO:0000259" key="5">
    <source>
        <dbReference type="PROSITE" id="PS51063"/>
    </source>
</evidence>
<feature type="domain" description="HTH crp-type" evidence="5">
    <location>
        <begin position="1"/>
        <end position="46"/>
    </location>
</feature>
<dbReference type="CDD" id="cd01392">
    <property type="entry name" value="HTH_LacI"/>
    <property type="match status" value="1"/>
</dbReference>
<dbReference type="InterPro" id="IPR000843">
    <property type="entry name" value="HTH_LacI"/>
</dbReference>
<dbReference type="CDD" id="cd20010">
    <property type="entry name" value="PBP1_AglR-like"/>
    <property type="match status" value="1"/>
</dbReference>
<evidence type="ECO:0000259" key="4">
    <source>
        <dbReference type="PROSITE" id="PS50932"/>
    </source>
</evidence>
<protein>
    <submittedName>
        <fullName evidence="6">LacI family transcriptional regulator</fullName>
    </submittedName>
</protein>
<organism evidence="6 7">
    <name type="scientific">Cobetia crustatorum</name>
    <dbReference type="NCBI Taxonomy" id="553385"/>
    <lineage>
        <taxon>Bacteria</taxon>
        <taxon>Pseudomonadati</taxon>
        <taxon>Pseudomonadota</taxon>
        <taxon>Gammaproteobacteria</taxon>
        <taxon>Oceanospirillales</taxon>
        <taxon>Halomonadaceae</taxon>
        <taxon>Cobetia</taxon>
    </lineage>
</organism>
<accession>A0A558HKA9</accession>
<keyword evidence="7" id="KW-1185">Reference proteome</keyword>
<dbReference type="SUPFAM" id="SSF47413">
    <property type="entry name" value="lambda repressor-like DNA-binding domains"/>
    <property type="match status" value="1"/>
</dbReference>
<dbReference type="Gene3D" id="3.40.50.2300">
    <property type="match status" value="2"/>
</dbReference>
<dbReference type="RefSeq" id="WP_024952995.1">
    <property type="nucleotide sequence ID" value="NZ_CAWOWR010000127.1"/>
</dbReference>
<proteinExistence type="predicted"/>
<dbReference type="PANTHER" id="PTHR30146">
    <property type="entry name" value="LACI-RELATED TRANSCRIPTIONAL REPRESSOR"/>
    <property type="match status" value="1"/>
</dbReference>
<evidence type="ECO:0000313" key="6">
    <source>
        <dbReference type="EMBL" id="TVU69566.1"/>
    </source>
</evidence>
<dbReference type="InterPro" id="IPR012318">
    <property type="entry name" value="HTH_CRP"/>
</dbReference>
<dbReference type="InterPro" id="IPR028082">
    <property type="entry name" value="Peripla_BP_I"/>
</dbReference>
<name>A0A558HKA9_9GAMM</name>
<keyword evidence="2" id="KW-0238">DNA-binding</keyword>
<dbReference type="GO" id="GO:0000976">
    <property type="term" value="F:transcription cis-regulatory region binding"/>
    <property type="evidence" value="ECO:0007669"/>
    <property type="project" value="TreeGrafter"/>
</dbReference>
<comment type="caution">
    <text evidence="6">The sequence shown here is derived from an EMBL/GenBank/DDBJ whole genome shotgun (WGS) entry which is preliminary data.</text>
</comment>
<sequence length="333" mass="36528">MPPNITLKHLASQLGLSVTTVSRALGGFEDVSVATRERVQAFANEVGYQPNQSARRLKTGRTSSVGYIMNGAQGDFRDQFNTRLLVALGQALHDAAPEHDLIVTTVPEDRDELDTYKRFIDGGKVDSFVVARTRIQDPRVDFLLESGFPFVTHGRTGRADEHAWVDTNATDGFVRATRYLIDSGHRDILFLNFFSDLYTAVEREKGYHDAMQAAELTPMSRHCQHGYASAYQAACEALSSATPPTAFVCASDIFAYAVMEAATESGRVPGKDLAIIGADNLPAQMYRQPSLSTLEVSFESVSQALIELVLAPAGGTPRHRCFDYELLLRDTTG</sequence>
<evidence type="ECO:0000256" key="1">
    <source>
        <dbReference type="ARBA" id="ARBA00023015"/>
    </source>
</evidence>